<feature type="region of interest" description="Disordered" evidence="1">
    <location>
        <begin position="1"/>
        <end position="33"/>
    </location>
</feature>
<evidence type="ECO:0000256" key="1">
    <source>
        <dbReference type="SAM" id="MobiDB-lite"/>
    </source>
</evidence>
<dbReference type="EMBL" id="JAUDFV010000165">
    <property type="protein sequence ID" value="KAL2712653.1"/>
    <property type="molecule type" value="Genomic_DNA"/>
</dbReference>
<evidence type="ECO:0000256" key="2">
    <source>
        <dbReference type="SAM" id="Phobius"/>
    </source>
</evidence>
<protein>
    <submittedName>
        <fullName evidence="3">Uncharacterized protein</fullName>
    </submittedName>
</protein>
<dbReference type="Proteomes" id="UP001607302">
    <property type="component" value="Unassembled WGS sequence"/>
</dbReference>
<keyword evidence="2" id="KW-0472">Membrane</keyword>
<dbReference type="AlphaFoldDB" id="A0ABD1ZWA8"/>
<evidence type="ECO:0000313" key="4">
    <source>
        <dbReference type="Proteomes" id="UP001607302"/>
    </source>
</evidence>
<proteinExistence type="predicted"/>
<keyword evidence="2" id="KW-0812">Transmembrane</keyword>
<reference evidence="3 4" key="1">
    <citation type="journal article" date="2024" name="Ann. Entomol. Soc. Am.">
        <title>Genomic analyses of the southern and eastern yellowjacket wasps (Hymenoptera: Vespidae) reveal evolutionary signatures of social life.</title>
        <authorList>
            <person name="Catto M.A."/>
            <person name="Caine P.B."/>
            <person name="Orr S.E."/>
            <person name="Hunt B.G."/>
            <person name="Goodisman M.A.D."/>
        </authorList>
    </citation>
    <scope>NUCLEOTIDE SEQUENCE [LARGE SCALE GENOMIC DNA]</scope>
    <source>
        <strain evidence="3">233</strain>
        <tissue evidence="3">Head and thorax</tissue>
    </source>
</reference>
<keyword evidence="4" id="KW-1185">Reference proteome</keyword>
<organism evidence="3 4">
    <name type="scientific">Vespula squamosa</name>
    <name type="common">Southern yellow jacket</name>
    <name type="synonym">Wasp</name>
    <dbReference type="NCBI Taxonomy" id="30214"/>
    <lineage>
        <taxon>Eukaryota</taxon>
        <taxon>Metazoa</taxon>
        <taxon>Ecdysozoa</taxon>
        <taxon>Arthropoda</taxon>
        <taxon>Hexapoda</taxon>
        <taxon>Insecta</taxon>
        <taxon>Pterygota</taxon>
        <taxon>Neoptera</taxon>
        <taxon>Endopterygota</taxon>
        <taxon>Hymenoptera</taxon>
        <taxon>Apocrita</taxon>
        <taxon>Aculeata</taxon>
        <taxon>Vespoidea</taxon>
        <taxon>Vespidae</taxon>
        <taxon>Vespinae</taxon>
        <taxon>Vespula</taxon>
    </lineage>
</organism>
<feature type="region of interest" description="Disordered" evidence="1">
    <location>
        <begin position="63"/>
        <end position="92"/>
    </location>
</feature>
<keyword evidence="2" id="KW-1133">Transmembrane helix</keyword>
<feature type="compositionally biased region" description="Polar residues" evidence="1">
    <location>
        <begin position="1"/>
        <end position="32"/>
    </location>
</feature>
<feature type="transmembrane region" description="Helical" evidence="2">
    <location>
        <begin position="253"/>
        <end position="286"/>
    </location>
</feature>
<comment type="caution">
    <text evidence="3">The sequence shown here is derived from an EMBL/GenBank/DDBJ whole genome shotgun (WGS) entry which is preliminary data.</text>
</comment>
<name>A0ABD1ZWA8_VESSQ</name>
<evidence type="ECO:0000313" key="3">
    <source>
        <dbReference type="EMBL" id="KAL2712653.1"/>
    </source>
</evidence>
<feature type="transmembrane region" description="Helical" evidence="2">
    <location>
        <begin position="208"/>
        <end position="233"/>
    </location>
</feature>
<accession>A0ABD1ZWA8</accession>
<gene>
    <name evidence="3" type="ORF">V1478_017608</name>
</gene>
<sequence>MWNENNFYRSSNNLKMRQLQRTPRYSQDSSNETQRECLDEIIQQSYLSTSEYYDNQKNGFSSSTISNGLNQSDKENKSITNQPNTWKQEKSGDWKYEKEELWQTIEQSLNDKNSTQEGVINSDIKYRHVYSIPNYNKIQFDNPSNTKITDDCDFKDPNSLIVNKKPKTLLFNIREHLANYQESSGIPRTEYPFTDLVKVMGQATGRSLIALLYVIINTAPIVEIFLYILRFILDKLIYIKNTNDIRQMMIKYVILGIQLLSIYVCLTFIFGLIVLPIVYMVLHIVAKILSYNY</sequence>